<reference evidence="2 3" key="1">
    <citation type="submission" date="2015-04" db="EMBL/GenBank/DDBJ databases">
        <title>Complete genome sequence of Schizopora paradoxa KUC8140, a cosmopolitan wood degrader in East Asia.</title>
        <authorList>
            <consortium name="DOE Joint Genome Institute"/>
            <person name="Min B."/>
            <person name="Park H."/>
            <person name="Jang Y."/>
            <person name="Kim J.-J."/>
            <person name="Kim K.H."/>
            <person name="Pangilinan J."/>
            <person name="Lipzen A."/>
            <person name="Riley R."/>
            <person name="Grigoriev I.V."/>
            <person name="Spatafora J.W."/>
            <person name="Choi I.-G."/>
        </authorList>
    </citation>
    <scope>NUCLEOTIDE SEQUENCE [LARGE SCALE GENOMIC DNA]</scope>
    <source>
        <strain evidence="2 3">KUC8140</strain>
    </source>
</reference>
<evidence type="ECO:0000313" key="2">
    <source>
        <dbReference type="EMBL" id="KLO17342.1"/>
    </source>
</evidence>
<protein>
    <recommendedName>
        <fullName evidence="4">PLAC8-domain-containing protein</fullName>
    </recommendedName>
</protein>
<dbReference type="AlphaFoldDB" id="A0A0H2S0C6"/>
<organism evidence="2 3">
    <name type="scientific">Schizopora paradoxa</name>
    <dbReference type="NCBI Taxonomy" id="27342"/>
    <lineage>
        <taxon>Eukaryota</taxon>
        <taxon>Fungi</taxon>
        <taxon>Dikarya</taxon>
        <taxon>Basidiomycota</taxon>
        <taxon>Agaricomycotina</taxon>
        <taxon>Agaricomycetes</taxon>
        <taxon>Hymenochaetales</taxon>
        <taxon>Schizoporaceae</taxon>
        <taxon>Schizopora</taxon>
    </lineage>
</organism>
<evidence type="ECO:0000256" key="1">
    <source>
        <dbReference type="SAM" id="MobiDB-lite"/>
    </source>
</evidence>
<dbReference type="Proteomes" id="UP000053477">
    <property type="component" value="Unassembled WGS sequence"/>
</dbReference>
<keyword evidence="3" id="KW-1185">Reference proteome</keyword>
<proteinExistence type="predicted"/>
<accession>A0A0H2S0C6</accession>
<gene>
    <name evidence="2" type="ORF">SCHPADRAFT_174624</name>
</gene>
<dbReference type="EMBL" id="KQ085906">
    <property type="protein sequence ID" value="KLO17342.1"/>
    <property type="molecule type" value="Genomic_DNA"/>
</dbReference>
<evidence type="ECO:0000313" key="3">
    <source>
        <dbReference type="Proteomes" id="UP000053477"/>
    </source>
</evidence>
<feature type="region of interest" description="Disordered" evidence="1">
    <location>
        <begin position="47"/>
        <end position="90"/>
    </location>
</feature>
<evidence type="ECO:0008006" key="4">
    <source>
        <dbReference type="Google" id="ProtNLM"/>
    </source>
</evidence>
<name>A0A0H2S0C6_9AGAM</name>
<dbReference type="InParanoid" id="A0A0H2S0C6"/>
<sequence>MYYYDLLVNILVVCYPVTLDASRARRSTEPARAATHPILIVHVWQAPQQPPSSPPQANVQQQPGPTAPMLSNVKPPRRKSRKLSSSPRNPNNVKLLDCKCKLPEARRVWECATPCMGIESCLFSWLCPIIFYRLSCLRGRPIPPHRCFDGCRSDLRCTFRKEICCGTARVLQIGQWAADDNRYSMPGNACKDCFCIFCCTPCRLTHTSS</sequence>